<gene>
    <name evidence="6" type="ORF">LECACI_7A008699</name>
</gene>
<feature type="compositionally biased region" description="Acidic residues" evidence="4">
    <location>
        <begin position="82"/>
        <end position="92"/>
    </location>
</feature>
<proteinExistence type="inferred from homology"/>
<evidence type="ECO:0000259" key="5">
    <source>
        <dbReference type="Pfam" id="PF04003"/>
    </source>
</evidence>
<keyword evidence="2" id="KW-0539">Nucleus</keyword>
<feature type="compositionally biased region" description="Acidic residues" evidence="4">
    <location>
        <begin position="142"/>
        <end position="155"/>
    </location>
</feature>
<feature type="region of interest" description="Disordered" evidence="4">
    <location>
        <begin position="1"/>
        <end position="199"/>
    </location>
</feature>
<feature type="compositionally biased region" description="Basic and acidic residues" evidence="4">
    <location>
        <begin position="116"/>
        <end position="131"/>
    </location>
</feature>
<dbReference type="PANTHER" id="PTHR44267">
    <property type="entry name" value="WD REPEAT-CONTAINING PROTEIN 43"/>
    <property type="match status" value="1"/>
</dbReference>
<feature type="domain" description="Small-subunit processome Utp12" evidence="5">
    <location>
        <begin position="259"/>
        <end position="362"/>
    </location>
</feature>
<protein>
    <recommendedName>
        <fullName evidence="5">Small-subunit processome Utp12 domain-containing protein</fullName>
    </recommendedName>
</protein>
<feature type="compositionally biased region" description="Acidic residues" evidence="4">
    <location>
        <begin position="446"/>
        <end position="498"/>
    </location>
</feature>
<evidence type="ECO:0000256" key="1">
    <source>
        <dbReference type="ARBA" id="ARBA00004123"/>
    </source>
</evidence>
<comment type="caution">
    <text evidence="6">The sequence shown here is derived from an EMBL/GenBank/DDBJ whole genome shotgun (WGS) entry which is preliminary data.</text>
</comment>
<dbReference type="Pfam" id="PF04003">
    <property type="entry name" value="Utp12"/>
    <property type="match status" value="1"/>
</dbReference>
<dbReference type="GO" id="GO:0005730">
    <property type="term" value="C:nucleolus"/>
    <property type="evidence" value="ECO:0007669"/>
    <property type="project" value="TreeGrafter"/>
</dbReference>
<evidence type="ECO:0000256" key="2">
    <source>
        <dbReference type="ARBA" id="ARBA00023242"/>
    </source>
</evidence>
<dbReference type="PANTHER" id="PTHR44267:SF1">
    <property type="entry name" value="WD REPEAT-CONTAINING PROTEIN 43"/>
    <property type="match status" value="1"/>
</dbReference>
<dbReference type="Proteomes" id="UP001296104">
    <property type="component" value="Unassembled WGS sequence"/>
</dbReference>
<accession>A0AAI8Z6V5</accession>
<dbReference type="EMBL" id="CAVMBE010000088">
    <property type="protein sequence ID" value="CAK4033541.1"/>
    <property type="molecule type" value="Genomic_DNA"/>
</dbReference>
<feature type="compositionally biased region" description="Polar residues" evidence="4">
    <location>
        <begin position="11"/>
        <end position="21"/>
    </location>
</feature>
<feature type="region of interest" description="Disordered" evidence="4">
    <location>
        <begin position="399"/>
        <end position="513"/>
    </location>
</feature>
<keyword evidence="7" id="KW-1185">Reference proteome</keyword>
<reference evidence="6" key="1">
    <citation type="submission" date="2023-11" db="EMBL/GenBank/DDBJ databases">
        <authorList>
            <person name="Alioto T."/>
            <person name="Alioto T."/>
            <person name="Gomez Garrido J."/>
        </authorList>
    </citation>
    <scope>NUCLEOTIDE SEQUENCE</scope>
</reference>
<dbReference type="InterPro" id="IPR052414">
    <property type="entry name" value="U3_snoRNA-assoc_WDR"/>
</dbReference>
<comment type="subcellular location">
    <subcellularLocation>
        <location evidence="1">Nucleus</location>
    </subcellularLocation>
</comment>
<sequence>MSAKRLRERQSGTQRSASPLSKRSKTSHVPVKKKGLEDLVNDNTRQGEGLEAKLTNGVSRARASAVDESGAVVAQHSPDSGSEGDSDDVEGVNEERDEARPNATAGQKSRPMPPRKRGEREISRATGKPEAEIIDISSAEESSSELPEDDAEDGDGSQAAKLDKPLVNGHNSHSQNELVPTNIDDGDADMPDAEEKADQAHEPTFGDLLQARHPAPIDVQMSLGDAGFHSRSLVPASGSQTIPVGHSLGTLLSQALRNNDKDSLETCFALGDTQTIRATIQRQRSQEIVVLLDRIAERIHRRPGRAGNLMVWIQLSLVAHGGYLANQPELMKKLKALYQVIRERASGLQPLLHLKGKLDLLSAQLDGRRTLQAETQQVNMDNLDDPSGVIYVEGQEEAFSDTDDEADAAAHNNQSPKRKGSHQRGKDHQSEDEDMNIGMPNGVHEGDEDTSGDEEDNVGNDLVDDEAEEGSEDDEEQSEDEDDEVDGDTSEDESDDDSNANPPAKASNLVRKR</sequence>
<evidence type="ECO:0000313" key="7">
    <source>
        <dbReference type="Proteomes" id="UP001296104"/>
    </source>
</evidence>
<evidence type="ECO:0000313" key="6">
    <source>
        <dbReference type="EMBL" id="CAK4033541.1"/>
    </source>
</evidence>
<feature type="compositionally biased region" description="Basic residues" evidence="4">
    <location>
        <begin position="22"/>
        <end position="33"/>
    </location>
</feature>
<evidence type="ECO:0000256" key="3">
    <source>
        <dbReference type="ARBA" id="ARBA00038335"/>
    </source>
</evidence>
<dbReference type="InterPro" id="IPR007148">
    <property type="entry name" value="SSU_processome_Utp12"/>
</dbReference>
<evidence type="ECO:0000256" key="4">
    <source>
        <dbReference type="SAM" id="MobiDB-lite"/>
    </source>
</evidence>
<dbReference type="GO" id="GO:0000462">
    <property type="term" value="P:maturation of SSU-rRNA from tricistronic rRNA transcript (SSU-rRNA, 5.8S rRNA, LSU-rRNA)"/>
    <property type="evidence" value="ECO:0007669"/>
    <property type="project" value="TreeGrafter"/>
</dbReference>
<dbReference type="AlphaFoldDB" id="A0AAI8Z6V5"/>
<feature type="compositionally biased region" description="Polar residues" evidence="4">
    <location>
        <begin position="169"/>
        <end position="179"/>
    </location>
</feature>
<organism evidence="6 7">
    <name type="scientific">Lecanosticta acicola</name>
    <dbReference type="NCBI Taxonomy" id="111012"/>
    <lineage>
        <taxon>Eukaryota</taxon>
        <taxon>Fungi</taxon>
        <taxon>Dikarya</taxon>
        <taxon>Ascomycota</taxon>
        <taxon>Pezizomycotina</taxon>
        <taxon>Dothideomycetes</taxon>
        <taxon>Dothideomycetidae</taxon>
        <taxon>Mycosphaerellales</taxon>
        <taxon>Mycosphaerellaceae</taxon>
        <taxon>Lecanosticta</taxon>
    </lineage>
</organism>
<comment type="similarity">
    <text evidence="3">Belongs to the UTP5 family.</text>
</comment>
<name>A0AAI8Z6V5_9PEZI</name>